<gene>
    <name evidence="3" type="ORF">FB381_0110</name>
</gene>
<evidence type="ECO:0000256" key="1">
    <source>
        <dbReference type="ARBA" id="ARBA00009981"/>
    </source>
</evidence>
<protein>
    <recommendedName>
        <fullName evidence="2">Antitoxin</fullName>
    </recommendedName>
</protein>
<evidence type="ECO:0000313" key="4">
    <source>
        <dbReference type="Proteomes" id="UP000320209"/>
    </source>
</evidence>
<dbReference type="EMBL" id="VFOV01000001">
    <property type="protein sequence ID" value="TQL66260.1"/>
    <property type="molecule type" value="Genomic_DNA"/>
</dbReference>
<evidence type="ECO:0000313" key="3">
    <source>
        <dbReference type="EMBL" id="TQL66260.1"/>
    </source>
</evidence>
<accession>A0A543A161</accession>
<dbReference type="AlphaFoldDB" id="A0A543A161"/>
<dbReference type="OrthoDB" id="965929at2"/>
<comment type="similarity">
    <text evidence="1 2">Belongs to the phD/YefM antitoxin family.</text>
</comment>
<dbReference type="Gene3D" id="3.40.1620.10">
    <property type="entry name" value="YefM-like domain"/>
    <property type="match status" value="1"/>
</dbReference>
<dbReference type="InterPro" id="IPR006442">
    <property type="entry name" value="Antitoxin_Phd/YefM"/>
</dbReference>
<organism evidence="3 4">
    <name type="scientific">Nocardioides albertanoniae</name>
    <dbReference type="NCBI Taxonomy" id="1175486"/>
    <lineage>
        <taxon>Bacteria</taxon>
        <taxon>Bacillati</taxon>
        <taxon>Actinomycetota</taxon>
        <taxon>Actinomycetes</taxon>
        <taxon>Propionibacteriales</taxon>
        <taxon>Nocardioidaceae</taxon>
        <taxon>Nocardioides</taxon>
    </lineage>
</organism>
<dbReference type="Proteomes" id="UP000320209">
    <property type="component" value="Unassembled WGS sequence"/>
</dbReference>
<dbReference type="SUPFAM" id="SSF143120">
    <property type="entry name" value="YefM-like"/>
    <property type="match status" value="1"/>
</dbReference>
<dbReference type="PANTHER" id="PTHR33713">
    <property type="entry name" value="ANTITOXIN YAFN-RELATED"/>
    <property type="match status" value="1"/>
</dbReference>
<dbReference type="InterPro" id="IPR036165">
    <property type="entry name" value="YefM-like_sf"/>
</dbReference>
<comment type="function">
    <text evidence="2">Antitoxin component of a type II toxin-antitoxin (TA) system.</text>
</comment>
<dbReference type="NCBIfam" id="TIGR01552">
    <property type="entry name" value="phd_fam"/>
    <property type="match status" value="1"/>
</dbReference>
<dbReference type="RefSeq" id="WP_141778485.1">
    <property type="nucleotide sequence ID" value="NZ_VFOV01000001.1"/>
</dbReference>
<dbReference type="PANTHER" id="PTHR33713:SF9">
    <property type="entry name" value="ANTITOXIN"/>
    <property type="match status" value="1"/>
</dbReference>
<dbReference type="InterPro" id="IPR051405">
    <property type="entry name" value="phD/YefM_antitoxin"/>
</dbReference>
<comment type="caution">
    <text evidence="3">The sequence shown here is derived from an EMBL/GenBank/DDBJ whole genome shotgun (WGS) entry which is preliminary data.</text>
</comment>
<evidence type="ECO:0000256" key="2">
    <source>
        <dbReference type="RuleBase" id="RU362080"/>
    </source>
</evidence>
<name>A0A543A161_9ACTN</name>
<proteinExistence type="inferred from homology"/>
<dbReference type="Pfam" id="PF02604">
    <property type="entry name" value="PhdYeFM_antitox"/>
    <property type="match status" value="1"/>
</dbReference>
<sequence length="84" mass="9562">MTWQLQEAKQRFSEVVREAVAGSPQTITKHGEEVAVVVSIDDYRRMSGPKISFAEYLLSGPTIDDLDIERDRSLPREIDLDELI</sequence>
<keyword evidence="4" id="KW-1185">Reference proteome</keyword>
<reference evidence="3 4" key="1">
    <citation type="submission" date="2019-06" db="EMBL/GenBank/DDBJ databases">
        <title>Sequencing the genomes of 1000 actinobacteria strains.</title>
        <authorList>
            <person name="Klenk H.-P."/>
        </authorList>
    </citation>
    <scope>NUCLEOTIDE SEQUENCE [LARGE SCALE GENOMIC DNA]</scope>
    <source>
        <strain evidence="3 4">DSM 25218</strain>
    </source>
</reference>